<feature type="region of interest" description="Disordered" evidence="1">
    <location>
        <begin position="1"/>
        <end position="95"/>
    </location>
</feature>
<accession>A0A2P2IIY1</accession>
<protein>
    <submittedName>
        <fullName evidence="2">Uncharacterized protein</fullName>
    </submittedName>
</protein>
<dbReference type="EMBL" id="GGEC01000696">
    <property type="protein sequence ID" value="MBW81179.1"/>
    <property type="molecule type" value="Transcribed_RNA"/>
</dbReference>
<feature type="compositionally biased region" description="Basic and acidic residues" evidence="1">
    <location>
        <begin position="74"/>
        <end position="87"/>
    </location>
</feature>
<proteinExistence type="predicted"/>
<sequence length="138" mass="15192">MGGDRNPPRLFRSLGSFPSLPLPDVPPQEPETAAQTRRRHHSSHIQRNTGDRARARTGSPRPPPAPPSPTCRSSPRDSSGHRQDRAPRGILGPTVQWGEQRDCQWLRDRVAWKRECGARGLASRVGPLVYFEGAGGCS</sequence>
<dbReference type="AlphaFoldDB" id="A0A2P2IIY1"/>
<reference evidence="2" key="1">
    <citation type="submission" date="2018-02" db="EMBL/GenBank/DDBJ databases">
        <title>Rhizophora mucronata_Transcriptome.</title>
        <authorList>
            <person name="Meera S.P."/>
            <person name="Sreeshan A."/>
            <person name="Augustine A."/>
        </authorList>
    </citation>
    <scope>NUCLEOTIDE SEQUENCE</scope>
    <source>
        <tissue evidence="2">Leaf</tissue>
    </source>
</reference>
<organism evidence="2">
    <name type="scientific">Rhizophora mucronata</name>
    <name type="common">Asiatic mangrove</name>
    <dbReference type="NCBI Taxonomy" id="61149"/>
    <lineage>
        <taxon>Eukaryota</taxon>
        <taxon>Viridiplantae</taxon>
        <taxon>Streptophyta</taxon>
        <taxon>Embryophyta</taxon>
        <taxon>Tracheophyta</taxon>
        <taxon>Spermatophyta</taxon>
        <taxon>Magnoliopsida</taxon>
        <taxon>eudicotyledons</taxon>
        <taxon>Gunneridae</taxon>
        <taxon>Pentapetalae</taxon>
        <taxon>rosids</taxon>
        <taxon>fabids</taxon>
        <taxon>Malpighiales</taxon>
        <taxon>Rhizophoraceae</taxon>
        <taxon>Rhizophora</taxon>
    </lineage>
</organism>
<evidence type="ECO:0000256" key="1">
    <source>
        <dbReference type="SAM" id="MobiDB-lite"/>
    </source>
</evidence>
<feature type="compositionally biased region" description="Pro residues" evidence="1">
    <location>
        <begin position="20"/>
        <end position="29"/>
    </location>
</feature>
<name>A0A2P2IIY1_RHIMU</name>
<evidence type="ECO:0000313" key="2">
    <source>
        <dbReference type="EMBL" id="MBW81179.1"/>
    </source>
</evidence>
<feature type="compositionally biased region" description="Pro residues" evidence="1">
    <location>
        <begin position="60"/>
        <end position="69"/>
    </location>
</feature>